<accession>A0A6J5M9J6</accession>
<keyword evidence="3" id="KW-0540">Nuclease</keyword>
<organism evidence="11">
    <name type="scientific">uncultured Caudovirales phage</name>
    <dbReference type="NCBI Taxonomy" id="2100421"/>
    <lineage>
        <taxon>Viruses</taxon>
        <taxon>Duplodnaviria</taxon>
        <taxon>Heunggongvirae</taxon>
        <taxon>Uroviricota</taxon>
        <taxon>Caudoviricetes</taxon>
        <taxon>Peduoviridae</taxon>
        <taxon>Maltschvirus</taxon>
        <taxon>Maltschvirus maltsch</taxon>
    </lineage>
</organism>
<evidence type="ECO:0000256" key="4">
    <source>
        <dbReference type="ARBA" id="ARBA00022723"/>
    </source>
</evidence>
<comment type="similarity">
    <text evidence="2">Belongs to the DNA/RNA non-specific endonuclease family.</text>
</comment>
<dbReference type="GO" id="GO:0003676">
    <property type="term" value="F:nucleic acid binding"/>
    <property type="evidence" value="ECO:0007669"/>
    <property type="project" value="InterPro"/>
</dbReference>
<feature type="domain" description="DNA/RNA non-specific endonuclease/pyrophosphatase/phosphodiesterase" evidence="10">
    <location>
        <begin position="43"/>
        <end position="216"/>
    </location>
</feature>
<dbReference type="PANTHER" id="PTHR13966">
    <property type="entry name" value="ENDONUCLEASE RELATED"/>
    <property type="match status" value="1"/>
</dbReference>
<evidence type="ECO:0000259" key="10">
    <source>
        <dbReference type="SMART" id="SM00892"/>
    </source>
</evidence>
<dbReference type="InterPro" id="IPR020821">
    <property type="entry name" value="ENPP1-3/EXOG-like_nuc-like"/>
</dbReference>
<evidence type="ECO:0000256" key="3">
    <source>
        <dbReference type="ARBA" id="ARBA00022722"/>
    </source>
</evidence>
<dbReference type="SMART" id="SM00892">
    <property type="entry name" value="Endonuclease_NS"/>
    <property type="match status" value="1"/>
</dbReference>
<feature type="region of interest" description="Disordered" evidence="8">
    <location>
        <begin position="81"/>
        <end position="111"/>
    </location>
</feature>
<proteinExistence type="inferred from homology"/>
<dbReference type="SMART" id="SM00477">
    <property type="entry name" value="NUC"/>
    <property type="match status" value="1"/>
</dbReference>
<dbReference type="PANTHER" id="PTHR13966:SF5">
    <property type="entry name" value="ENDONUCLEASE G, MITOCHONDRIAL"/>
    <property type="match status" value="1"/>
</dbReference>
<reference evidence="11" key="1">
    <citation type="submission" date="2020-04" db="EMBL/GenBank/DDBJ databases">
        <authorList>
            <person name="Chiriac C."/>
            <person name="Salcher M."/>
            <person name="Ghai R."/>
            <person name="Kavagutti S V."/>
        </authorList>
    </citation>
    <scope>NUCLEOTIDE SEQUENCE</scope>
</reference>
<keyword evidence="7" id="KW-0460">Magnesium</keyword>
<keyword evidence="6" id="KW-0378">Hydrolase</keyword>
<dbReference type="Pfam" id="PF01223">
    <property type="entry name" value="Endonuclease_NS"/>
    <property type="match status" value="1"/>
</dbReference>
<dbReference type="Gene3D" id="3.40.570.10">
    <property type="entry name" value="Extracellular Endonuclease, subunit A"/>
    <property type="match status" value="1"/>
</dbReference>
<comment type="cofactor">
    <cofactor evidence="1">
        <name>Mg(2+)</name>
        <dbReference type="ChEBI" id="CHEBI:18420"/>
    </cofactor>
</comment>
<evidence type="ECO:0000313" key="11">
    <source>
        <dbReference type="EMBL" id="CAB4143408.1"/>
    </source>
</evidence>
<dbReference type="GO" id="GO:0046872">
    <property type="term" value="F:metal ion binding"/>
    <property type="evidence" value="ECO:0007669"/>
    <property type="project" value="UniProtKB-KW"/>
</dbReference>
<evidence type="ECO:0000256" key="5">
    <source>
        <dbReference type="ARBA" id="ARBA00022759"/>
    </source>
</evidence>
<dbReference type="PROSITE" id="PS01070">
    <property type="entry name" value="NUCLEASE_NON_SPEC"/>
    <property type="match status" value="1"/>
</dbReference>
<protein>
    <submittedName>
        <fullName evidence="11">NUC1 DNA/RNA endonuclease G, NUC1</fullName>
    </submittedName>
</protein>
<evidence type="ECO:0000256" key="6">
    <source>
        <dbReference type="ARBA" id="ARBA00022801"/>
    </source>
</evidence>
<keyword evidence="5 11" id="KW-0255">Endonuclease</keyword>
<dbReference type="SUPFAM" id="SSF54060">
    <property type="entry name" value="His-Me finger endonucleases"/>
    <property type="match status" value="1"/>
</dbReference>
<evidence type="ECO:0000256" key="2">
    <source>
        <dbReference type="ARBA" id="ARBA00010052"/>
    </source>
</evidence>
<feature type="domain" description="ENPP1-3/EXOG-like endonuclease/phosphodiesterase" evidence="9">
    <location>
        <begin position="44"/>
        <end position="216"/>
    </location>
</feature>
<keyword evidence="4" id="KW-0479">Metal-binding</keyword>
<dbReference type="EMBL" id="LR796423">
    <property type="protein sequence ID" value="CAB4143408.1"/>
    <property type="molecule type" value="Genomic_DNA"/>
</dbReference>
<gene>
    <name evidence="11" type="ORF">UFOVP447_140</name>
</gene>
<evidence type="ECO:0000259" key="9">
    <source>
        <dbReference type="SMART" id="SM00477"/>
    </source>
</evidence>
<dbReference type="InterPro" id="IPR001604">
    <property type="entry name" value="Endo_G_ENPP1-like_dom"/>
</dbReference>
<evidence type="ECO:0000256" key="7">
    <source>
        <dbReference type="ARBA" id="ARBA00022842"/>
    </source>
</evidence>
<dbReference type="InterPro" id="IPR044929">
    <property type="entry name" value="DNA/RNA_non-sp_Endonuclease_sf"/>
</dbReference>
<dbReference type="GO" id="GO:0004519">
    <property type="term" value="F:endonuclease activity"/>
    <property type="evidence" value="ECO:0007669"/>
    <property type="project" value="UniProtKB-KW"/>
</dbReference>
<dbReference type="GO" id="GO:0016787">
    <property type="term" value="F:hydrolase activity"/>
    <property type="evidence" value="ECO:0007669"/>
    <property type="project" value="UniProtKB-KW"/>
</dbReference>
<name>A0A6J5M9J6_9CAUD</name>
<dbReference type="InterPro" id="IPR018524">
    <property type="entry name" value="DNA/RNA_endonuclease_AS"/>
</dbReference>
<evidence type="ECO:0000256" key="1">
    <source>
        <dbReference type="ARBA" id="ARBA00001946"/>
    </source>
</evidence>
<evidence type="ECO:0000256" key="8">
    <source>
        <dbReference type="SAM" id="MobiDB-lite"/>
    </source>
</evidence>
<sequence>MKKIIALFVLLFAVSQPAYAQSKCPNLYPGGKEIVVPNTVELCSEFFVTVFDVKNNANVFSSEIATPRTNKVVRRNDFRADRRVPNGPTPEDYTNTGYDRGHMTPAADSNSDKQMSETFLMTNMTPQLPSVNRVAWRMLEDRVRSVPFTHVITGAVYQWPAKTIGKNKVPVPVALYKIAYFESGRVAVYYVDNIDKATVRTMPIEDIEKQVGFDLP</sequence>
<dbReference type="InterPro" id="IPR040255">
    <property type="entry name" value="Non-specific_endonuclease"/>
</dbReference>
<dbReference type="InterPro" id="IPR044925">
    <property type="entry name" value="His-Me_finger_sf"/>
</dbReference>